<protein>
    <submittedName>
        <fullName evidence="4">DUF1442 domain-containing protein</fullName>
    </submittedName>
</protein>
<evidence type="ECO:0000313" key="5">
    <source>
        <dbReference type="Proteomes" id="UP000307956"/>
    </source>
</evidence>
<comment type="caution">
    <text evidence="4">The sequence shown here is derived from an EMBL/GenBank/DDBJ whole genome shotgun (WGS) entry which is preliminary data.</text>
</comment>
<dbReference type="SUPFAM" id="SSF53335">
    <property type="entry name" value="S-adenosyl-L-methionine-dependent methyltransferases"/>
    <property type="match status" value="1"/>
</dbReference>
<dbReference type="PANTHER" id="PTHR43167:SF1">
    <property type="entry name" value="PUTATIVE (AFU_ORTHOLOGUE AFUA_6G01830)-RELATED"/>
    <property type="match status" value="1"/>
</dbReference>
<dbReference type="AlphaFoldDB" id="A0A4V3WBC7"/>
<keyword evidence="5" id="KW-1185">Reference proteome</keyword>
<evidence type="ECO:0000256" key="2">
    <source>
        <dbReference type="ARBA" id="ARBA00022679"/>
    </source>
</evidence>
<sequence length="211" mass="23224">MDNAIQAVLDVYHGRILDERTRLRENPAIRDSKGKDQLMRAVGLDTGRLLNLLVKSLEAPTILELGTSFGYSAIWLAEAARATGGRVITIELYDYKAAHAREMAAKAGLDAYIDFRVGDALELLAHVPQGLDFVLVDHWKDLYEPSLEILYPKLNPGAIVVADNMVRPANEEVRRYGRAVRAKPGITSVLLPVGSGLEISRYDPVPAYAEA</sequence>
<dbReference type="GO" id="GO:0008171">
    <property type="term" value="F:O-methyltransferase activity"/>
    <property type="evidence" value="ECO:0007669"/>
    <property type="project" value="InterPro"/>
</dbReference>
<dbReference type="GO" id="GO:0032259">
    <property type="term" value="P:methylation"/>
    <property type="evidence" value="ECO:0007669"/>
    <property type="project" value="UniProtKB-KW"/>
</dbReference>
<keyword evidence="2" id="KW-0808">Transferase</keyword>
<dbReference type="RefSeq" id="WP_136384280.1">
    <property type="nucleotide sequence ID" value="NZ_SSOD01000004.1"/>
</dbReference>
<accession>A0A4V3WBC7</accession>
<keyword evidence="3" id="KW-0949">S-adenosyl-L-methionine</keyword>
<dbReference type="Pfam" id="PF01596">
    <property type="entry name" value="Methyltransf_3"/>
    <property type="match status" value="1"/>
</dbReference>
<organism evidence="4 5">
    <name type="scientific">Pseudothauera rhizosphaerae</name>
    <dbReference type="NCBI Taxonomy" id="2565932"/>
    <lineage>
        <taxon>Bacteria</taxon>
        <taxon>Pseudomonadati</taxon>
        <taxon>Pseudomonadota</taxon>
        <taxon>Betaproteobacteria</taxon>
        <taxon>Rhodocyclales</taxon>
        <taxon>Zoogloeaceae</taxon>
        <taxon>Pseudothauera</taxon>
    </lineage>
</organism>
<reference evidence="4 5" key="1">
    <citation type="submission" date="2019-04" db="EMBL/GenBank/DDBJ databases">
        <title>Azoarcus rhizosphaerae sp. nov. isolated from rhizosphere of Ficus religiosa.</title>
        <authorList>
            <person name="Lin S.-Y."/>
            <person name="Hameed A."/>
            <person name="Hsu Y.-H."/>
            <person name="Young C.-C."/>
        </authorList>
    </citation>
    <scope>NUCLEOTIDE SEQUENCE [LARGE SCALE GENOMIC DNA]</scope>
    <source>
        <strain evidence="4 5">CC-YHH848</strain>
    </source>
</reference>
<name>A0A4V3WBC7_9RHOO</name>
<keyword evidence="1" id="KW-0489">Methyltransferase</keyword>
<evidence type="ECO:0000313" key="4">
    <source>
        <dbReference type="EMBL" id="THF62727.1"/>
    </source>
</evidence>
<dbReference type="CDD" id="cd02440">
    <property type="entry name" value="AdoMet_MTases"/>
    <property type="match status" value="1"/>
</dbReference>
<dbReference type="Proteomes" id="UP000307956">
    <property type="component" value="Unassembled WGS sequence"/>
</dbReference>
<dbReference type="EMBL" id="SSOD01000004">
    <property type="protein sequence ID" value="THF62727.1"/>
    <property type="molecule type" value="Genomic_DNA"/>
</dbReference>
<dbReference type="InterPro" id="IPR029063">
    <property type="entry name" value="SAM-dependent_MTases_sf"/>
</dbReference>
<dbReference type="InterPro" id="IPR002935">
    <property type="entry name" value="SAM_O-MeTrfase"/>
</dbReference>
<dbReference type="Gene3D" id="3.40.50.150">
    <property type="entry name" value="Vaccinia Virus protein VP39"/>
    <property type="match status" value="1"/>
</dbReference>
<evidence type="ECO:0000256" key="3">
    <source>
        <dbReference type="ARBA" id="ARBA00022691"/>
    </source>
</evidence>
<gene>
    <name evidence="4" type="ORF">E6O51_07145</name>
</gene>
<proteinExistence type="predicted"/>
<dbReference type="OrthoDB" id="9799672at2"/>
<dbReference type="PANTHER" id="PTHR43167">
    <property type="entry name" value="PUTATIVE (AFU_ORTHOLOGUE AFUA_6G01830)-RELATED"/>
    <property type="match status" value="1"/>
</dbReference>
<evidence type="ECO:0000256" key="1">
    <source>
        <dbReference type="ARBA" id="ARBA00022603"/>
    </source>
</evidence>
<dbReference type="PROSITE" id="PS51682">
    <property type="entry name" value="SAM_OMT_I"/>
    <property type="match status" value="1"/>
</dbReference>